<evidence type="ECO:0000256" key="4">
    <source>
        <dbReference type="ARBA" id="ARBA00023204"/>
    </source>
</evidence>
<dbReference type="GO" id="GO:0004842">
    <property type="term" value="F:ubiquitin-protein transferase activity"/>
    <property type="evidence" value="ECO:0007669"/>
    <property type="project" value="TreeGrafter"/>
</dbReference>
<dbReference type="PANTHER" id="PTHR13763:SF9">
    <property type="entry name" value="BRCA1-ASSOCIATED RING DOMAIN PROTEIN 1"/>
    <property type="match status" value="1"/>
</dbReference>
<keyword evidence="2" id="KW-0677">Repeat</keyword>
<dbReference type="SUPFAM" id="SSF52113">
    <property type="entry name" value="BRCT domain"/>
    <property type="match status" value="1"/>
</dbReference>
<organism evidence="7 8">
    <name type="scientific">Actinidia rufa</name>
    <dbReference type="NCBI Taxonomy" id="165716"/>
    <lineage>
        <taxon>Eukaryota</taxon>
        <taxon>Viridiplantae</taxon>
        <taxon>Streptophyta</taxon>
        <taxon>Embryophyta</taxon>
        <taxon>Tracheophyta</taxon>
        <taxon>Spermatophyta</taxon>
        <taxon>Magnoliopsida</taxon>
        <taxon>eudicotyledons</taxon>
        <taxon>Gunneridae</taxon>
        <taxon>Pentapetalae</taxon>
        <taxon>asterids</taxon>
        <taxon>Ericales</taxon>
        <taxon>Actinidiaceae</taxon>
        <taxon>Actinidia</taxon>
    </lineage>
</organism>
<keyword evidence="8" id="KW-1185">Reference proteome</keyword>
<dbReference type="SMART" id="SM00292">
    <property type="entry name" value="BRCT"/>
    <property type="match status" value="1"/>
</dbReference>
<dbReference type="OrthoDB" id="1643632at2759"/>
<dbReference type="GO" id="GO:0045944">
    <property type="term" value="P:positive regulation of transcription by RNA polymerase II"/>
    <property type="evidence" value="ECO:0007669"/>
    <property type="project" value="TreeGrafter"/>
</dbReference>
<dbReference type="Gene3D" id="3.40.50.10190">
    <property type="entry name" value="BRCT domain"/>
    <property type="match status" value="2"/>
</dbReference>
<keyword evidence="5" id="KW-0539">Nucleus</keyword>
<dbReference type="PROSITE" id="PS50172">
    <property type="entry name" value="BRCT"/>
    <property type="match status" value="1"/>
</dbReference>
<dbReference type="GO" id="GO:0000724">
    <property type="term" value="P:double-strand break repair via homologous recombination"/>
    <property type="evidence" value="ECO:0007669"/>
    <property type="project" value="TreeGrafter"/>
</dbReference>
<accession>A0A7J0H3U4</accession>
<dbReference type="Pfam" id="PF16589">
    <property type="entry name" value="BRCT_2"/>
    <property type="match status" value="1"/>
</dbReference>
<evidence type="ECO:0000256" key="3">
    <source>
        <dbReference type="ARBA" id="ARBA00022763"/>
    </source>
</evidence>
<dbReference type="AlphaFoldDB" id="A0A7J0H3U4"/>
<dbReference type="PANTHER" id="PTHR13763">
    <property type="entry name" value="BREAST CANCER TYPE 1 SUSCEPTIBILITY PROTEIN BRCA1"/>
    <property type="match status" value="1"/>
</dbReference>
<keyword evidence="4" id="KW-0234">DNA repair</keyword>
<dbReference type="InterPro" id="IPR001357">
    <property type="entry name" value="BRCT_dom"/>
</dbReference>
<dbReference type="EMBL" id="BJWL01000026">
    <property type="protein sequence ID" value="GFZ17671.1"/>
    <property type="molecule type" value="Genomic_DNA"/>
</dbReference>
<dbReference type="InterPro" id="IPR031099">
    <property type="entry name" value="BRCA1-associated"/>
</dbReference>
<feature type="domain" description="BRCT" evidence="6">
    <location>
        <begin position="75"/>
        <end position="187"/>
    </location>
</feature>
<comment type="subcellular location">
    <subcellularLocation>
        <location evidence="1">Nucleus</location>
    </subcellularLocation>
</comment>
<proteinExistence type="predicted"/>
<dbReference type="Proteomes" id="UP000585474">
    <property type="component" value="Unassembled WGS sequence"/>
</dbReference>
<dbReference type="InterPro" id="IPR036420">
    <property type="entry name" value="BRCT_dom_sf"/>
</dbReference>
<comment type="caution">
    <text evidence="7">The sequence shown here is derived from an EMBL/GenBank/DDBJ whole genome shotgun (WGS) entry which is preliminary data.</text>
</comment>
<protein>
    <recommendedName>
        <fullName evidence="6">BRCT domain-containing protein</fullName>
    </recommendedName>
</protein>
<reference evidence="7 8" key="1">
    <citation type="submission" date="2019-07" db="EMBL/GenBank/DDBJ databases">
        <title>De Novo Assembly of kiwifruit Actinidia rufa.</title>
        <authorList>
            <person name="Sugita-Konishi S."/>
            <person name="Sato K."/>
            <person name="Mori E."/>
            <person name="Abe Y."/>
            <person name="Kisaki G."/>
            <person name="Hamano K."/>
            <person name="Suezawa K."/>
            <person name="Otani M."/>
            <person name="Fukuda T."/>
            <person name="Manabe T."/>
            <person name="Gomi K."/>
            <person name="Tabuchi M."/>
            <person name="Akimitsu K."/>
            <person name="Kataoka I."/>
        </authorList>
    </citation>
    <scope>NUCLEOTIDE SEQUENCE [LARGE SCALE GENOMIC DNA]</scope>
    <source>
        <strain evidence="8">cv. Fuchu</strain>
    </source>
</reference>
<evidence type="ECO:0000259" key="6">
    <source>
        <dbReference type="PROSITE" id="PS50172"/>
    </source>
</evidence>
<evidence type="ECO:0000313" key="7">
    <source>
        <dbReference type="EMBL" id="GFZ17671.1"/>
    </source>
</evidence>
<gene>
    <name evidence="7" type="ORF">Acr_26g0009410</name>
</gene>
<evidence type="ECO:0000313" key="8">
    <source>
        <dbReference type="Proteomes" id="UP000585474"/>
    </source>
</evidence>
<keyword evidence="3" id="KW-0227">DNA damage</keyword>
<evidence type="ECO:0000256" key="5">
    <source>
        <dbReference type="ARBA" id="ARBA00023242"/>
    </source>
</evidence>
<evidence type="ECO:0000256" key="2">
    <source>
        <dbReference type="ARBA" id="ARBA00022737"/>
    </source>
</evidence>
<name>A0A7J0H3U4_9ERIC</name>
<evidence type="ECO:0000256" key="1">
    <source>
        <dbReference type="ARBA" id="ARBA00004123"/>
    </source>
</evidence>
<dbReference type="GO" id="GO:0005634">
    <property type="term" value="C:nucleus"/>
    <property type="evidence" value="ECO:0007669"/>
    <property type="project" value="UniProtKB-SubCell"/>
</dbReference>
<sequence length="187" mass="21192">MKHVCRYQYQHDTNAKGACCRTLKALKAILKGIWILETDCELYVHLPFVAYSLSENLGIKTCMEALHPVDEEPYEATKFFNGLRFYFSGDFESAYKEDLEDLIITAGGIVFEDKKQLFARRHDALATPSVTLVVINNNEYKLEDRGSIVSKRRVLAENLVDEIGSEVIAHTWLLESIAACELQPLAC</sequence>